<evidence type="ECO:0000256" key="10">
    <source>
        <dbReference type="PROSITE-ProRule" id="PRU01360"/>
    </source>
</evidence>
<keyword evidence="5 12" id="KW-0732">Signal</keyword>
<dbReference type="InterPro" id="IPR000531">
    <property type="entry name" value="Beta-barrel_TonB"/>
</dbReference>
<keyword evidence="7 11" id="KW-0798">TonB box</keyword>
<evidence type="ECO:0000256" key="2">
    <source>
        <dbReference type="ARBA" id="ARBA00022448"/>
    </source>
</evidence>
<feature type="domain" description="TonB-dependent receptor plug" evidence="14">
    <location>
        <begin position="62"/>
        <end position="167"/>
    </location>
</feature>
<reference evidence="15 16" key="1">
    <citation type="submission" date="2019-08" db="EMBL/GenBank/DDBJ databases">
        <title>Genome sequence of Psychrobacter frigidicola ACAM304 (type strain).</title>
        <authorList>
            <person name="Bowman J.P."/>
        </authorList>
    </citation>
    <scope>NUCLEOTIDE SEQUENCE [LARGE SCALE GENOMIC DNA]</scope>
    <source>
        <strain evidence="15 16">ACAM 304</strain>
    </source>
</reference>
<evidence type="ECO:0000259" key="13">
    <source>
        <dbReference type="Pfam" id="PF00593"/>
    </source>
</evidence>
<evidence type="ECO:0000256" key="8">
    <source>
        <dbReference type="ARBA" id="ARBA00023136"/>
    </source>
</evidence>
<evidence type="ECO:0000256" key="11">
    <source>
        <dbReference type="RuleBase" id="RU003357"/>
    </source>
</evidence>
<comment type="caution">
    <text evidence="15">The sequence shown here is derived from an EMBL/GenBank/DDBJ whole genome shotgun (WGS) entry which is preliminary data.</text>
</comment>
<keyword evidence="9 10" id="KW-0998">Cell outer membrane</keyword>
<dbReference type="Proteomes" id="UP000321903">
    <property type="component" value="Unassembled WGS sequence"/>
</dbReference>
<dbReference type="OrthoDB" id="9764669at2"/>
<evidence type="ECO:0000313" key="15">
    <source>
        <dbReference type="EMBL" id="TXD97977.1"/>
    </source>
</evidence>
<keyword evidence="3 10" id="KW-1134">Transmembrane beta strand</keyword>
<feature type="domain" description="TonB-dependent receptor-like beta-barrel" evidence="13">
    <location>
        <begin position="189"/>
        <end position="614"/>
    </location>
</feature>
<evidence type="ECO:0000256" key="3">
    <source>
        <dbReference type="ARBA" id="ARBA00022452"/>
    </source>
</evidence>
<evidence type="ECO:0000256" key="9">
    <source>
        <dbReference type="ARBA" id="ARBA00023237"/>
    </source>
</evidence>
<dbReference type="EMBL" id="VORZ01000001">
    <property type="protein sequence ID" value="TXD97977.1"/>
    <property type="molecule type" value="Genomic_DNA"/>
</dbReference>
<protein>
    <submittedName>
        <fullName evidence="15">TonB-dependent receptor</fullName>
    </submittedName>
</protein>
<dbReference type="InterPro" id="IPR012910">
    <property type="entry name" value="Plug_dom"/>
</dbReference>
<evidence type="ECO:0000256" key="6">
    <source>
        <dbReference type="ARBA" id="ARBA00023065"/>
    </source>
</evidence>
<dbReference type="SUPFAM" id="SSF56935">
    <property type="entry name" value="Porins"/>
    <property type="match status" value="1"/>
</dbReference>
<evidence type="ECO:0000256" key="1">
    <source>
        <dbReference type="ARBA" id="ARBA00004571"/>
    </source>
</evidence>
<dbReference type="InterPro" id="IPR039426">
    <property type="entry name" value="TonB-dep_rcpt-like"/>
</dbReference>
<gene>
    <name evidence="15" type="ORF">ES754_03200</name>
</gene>
<accession>A0A5C7A304</accession>
<feature type="signal peptide" evidence="12">
    <location>
        <begin position="1"/>
        <end position="29"/>
    </location>
</feature>
<dbReference type="GO" id="GO:0015889">
    <property type="term" value="P:cobalamin transport"/>
    <property type="evidence" value="ECO:0007669"/>
    <property type="project" value="TreeGrafter"/>
</dbReference>
<evidence type="ECO:0000313" key="16">
    <source>
        <dbReference type="Proteomes" id="UP000321903"/>
    </source>
</evidence>
<dbReference type="Pfam" id="PF00593">
    <property type="entry name" value="TonB_dep_Rec_b-barrel"/>
    <property type="match status" value="1"/>
</dbReference>
<dbReference type="GO" id="GO:0009279">
    <property type="term" value="C:cell outer membrane"/>
    <property type="evidence" value="ECO:0007669"/>
    <property type="project" value="UniProtKB-SubCell"/>
</dbReference>
<evidence type="ECO:0000256" key="12">
    <source>
        <dbReference type="SAM" id="SignalP"/>
    </source>
</evidence>
<dbReference type="AlphaFoldDB" id="A0A5C7A304"/>
<keyword evidence="16" id="KW-1185">Reference proteome</keyword>
<dbReference type="Gene3D" id="2.40.170.20">
    <property type="entry name" value="TonB-dependent receptor, beta-barrel domain"/>
    <property type="match status" value="1"/>
</dbReference>
<dbReference type="InterPro" id="IPR036942">
    <property type="entry name" value="Beta-barrel_TonB_sf"/>
</dbReference>
<evidence type="ECO:0000256" key="7">
    <source>
        <dbReference type="ARBA" id="ARBA00023077"/>
    </source>
</evidence>
<dbReference type="PROSITE" id="PS52016">
    <property type="entry name" value="TONB_DEPENDENT_REC_3"/>
    <property type="match status" value="1"/>
</dbReference>
<sequence length="645" mass="70690">MALSRSSSTTYLRLCILSALGVFAVSATAANNGNAVDDNALPQVELDKIVVTATRTPTRTSNVIAQTRVIDKEELKHFQGQTVTDVLKNQPGINITQSGGMGTISNFYMRGYDSKQVLVIIDGIRYSSISTGTPSLNLLSADQIDRIEILYGASGSSIYGADAMGGVIQIFTKGNNIEQSNGSTTVGYGNNNHYQIGATGQLKNDTSSLSLGVSRNKTDGFNAIANANAFDYNADDDGFESTNVSLALRHKFTNSLSAGISGLYSDSTTEFDSAGTIIPNAYSDQKNGSANAYLQYQTPMTLTKLSYGQSIDKSTSHDNNSINYQEGSQFDTTQEQARLETSINAQPGTVIVGAEWLSQKLDASDVLVYPPYPDTTPPVQTPYDPDDRTVKSAFVGYQLAETYYDLQANYRVDDNSQYGNESTYNLGAAIRPLAGMRIGASYSTGFRAPTFNDLYYPGYNNPNLKPETSKNTEVFVEYDNDMQTSRLTGYHTDVEDLIGGNTNTAEAKIKGLSLTSDWHLSSFIFGLGYDYLDAKNKTRTDANFDQQLPYRPKNSGLVYIGYQQPRFDVRLEAKHSDDRLTTENKELDSYTLLNLSGSAYITPNLRANVRVDNITDEDYTLASQFGNEYATDGTSYFTSLTYNWF</sequence>
<comment type="subcellular location">
    <subcellularLocation>
        <location evidence="1 10">Cell outer membrane</location>
        <topology evidence="1 10">Multi-pass membrane protein</topology>
    </subcellularLocation>
</comment>
<dbReference type="PANTHER" id="PTHR30069:SF53">
    <property type="entry name" value="COLICIN I RECEPTOR-RELATED"/>
    <property type="match status" value="1"/>
</dbReference>
<keyword evidence="4 10" id="KW-0812">Transmembrane</keyword>
<evidence type="ECO:0000256" key="4">
    <source>
        <dbReference type="ARBA" id="ARBA00022692"/>
    </source>
</evidence>
<dbReference type="PANTHER" id="PTHR30069">
    <property type="entry name" value="TONB-DEPENDENT OUTER MEMBRANE RECEPTOR"/>
    <property type="match status" value="1"/>
</dbReference>
<dbReference type="CDD" id="cd01347">
    <property type="entry name" value="ligand_gated_channel"/>
    <property type="match status" value="1"/>
</dbReference>
<keyword evidence="15" id="KW-0675">Receptor</keyword>
<name>A0A5C7A304_9GAMM</name>
<dbReference type="Pfam" id="PF07715">
    <property type="entry name" value="Plug"/>
    <property type="match status" value="1"/>
</dbReference>
<feature type="chain" id="PRO_5022797321" evidence="12">
    <location>
        <begin position="30"/>
        <end position="645"/>
    </location>
</feature>
<keyword evidence="8 10" id="KW-0472">Membrane</keyword>
<dbReference type="GO" id="GO:0006811">
    <property type="term" value="P:monoatomic ion transport"/>
    <property type="evidence" value="ECO:0007669"/>
    <property type="project" value="UniProtKB-KW"/>
</dbReference>
<keyword evidence="6" id="KW-0406">Ion transport</keyword>
<comment type="similarity">
    <text evidence="10 11">Belongs to the TonB-dependent receptor family.</text>
</comment>
<organism evidence="15 16">
    <name type="scientific">Psychrobacter frigidicola</name>
    <dbReference type="NCBI Taxonomy" id="45611"/>
    <lineage>
        <taxon>Bacteria</taxon>
        <taxon>Pseudomonadati</taxon>
        <taxon>Pseudomonadota</taxon>
        <taxon>Gammaproteobacteria</taxon>
        <taxon>Moraxellales</taxon>
        <taxon>Moraxellaceae</taxon>
        <taxon>Psychrobacter</taxon>
    </lineage>
</organism>
<dbReference type="RefSeq" id="WP_147221993.1">
    <property type="nucleotide sequence ID" value="NZ_CAJGYY010000001.1"/>
</dbReference>
<keyword evidence="2 10" id="KW-0813">Transport</keyword>
<dbReference type="InterPro" id="IPR037066">
    <property type="entry name" value="Plug_dom_sf"/>
</dbReference>
<dbReference type="Gene3D" id="2.170.130.10">
    <property type="entry name" value="TonB-dependent receptor, plug domain"/>
    <property type="match status" value="1"/>
</dbReference>
<evidence type="ECO:0000256" key="5">
    <source>
        <dbReference type="ARBA" id="ARBA00022729"/>
    </source>
</evidence>
<evidence type="ECO:0000259" key="14">
    <source>
        <dbReference type="Pfam" id="PF07715"/>
    </source>
</evidence>
<proteinExistence type="inferred from homology"/>